<dbReference type="EMBL" id="JXRA01000054">
    <property type="protein sequence ID" value="KIO76832.1"/>
    <property type="molecule type" value="Genomic_DNA"/>
</dbReference>
<gene>
    <name evidence="1" type="ORF">TH53_12770</name>
</gene>
<reference evidence="1 2" key="1">
    <citation type="submission" date="2015-01" db="EMBL/GenBank/DDBJ databases">
        <title>Draft genome sequence of Pedobacter sp. NL19 isolated from sludge of an effluent treatment pond in an abandoned uranium mine.</title>
        <authorList>
            <person name="Santos T."/>
            <person name="Caetano T."/>
            <person name="Covas C."/>
            <person name="Cruz A."/>
            <person name="Mendo S."/>
        </authorList>
    </citation>
    <scope>NUCLEOTIDE SEQUENCE [LARGE SCALE GENOMIC DNA]</scope>
    <source>
        <strain evidence="1 2">NL19</strain>
    </source>
</reference>
<dbReference type="InterPro" id="IPR023162">
    <property type="entry name" value="Apc36109-like_dom_sf"/>
</dbReference>
<accession>A0A0D0GHW3</accession>
<protein>
    <submittedName>
        <fullName evidence="1">Uncharacterized protein</fullName>
    </submittedName>
</protein>
<comment type="caution">
    <text evidence="1">The sequence shown here is derived from an EMBL/GenBank/DDBJ whole genome shotgun (WGS) entry which is preliminary data.</text>
</comment>
<keyword evidence="2" id="KW-1185">Reference proteome</keyword>
<dbReference type="Gene3D" id="1.10.340.20">
    <property type="entry name" value="Apc36109-like domain"/>
    <property type="match status" value="1"/>
</dbReference>
<organism evidence="1 2">
    <name type="scientific">Pedobacter lusitanus</name>
    <dbReference type="NCBI Taxonomy" id="1503925"/>
    <lineage>
        <taxon>Bacteria</taxon>
        <taxon>Pseudomonadati</taxon>
        <taxon>Bacteroidota</taxon>
        <taxon>Sphingobacteriia</taxon>
        <taxon>Sphingobacteriales</taxon>
        <taxon>Sphingobacteriaceae</taxon>
        <taxon>Pedobacter</taxon>
    </lineage>
</organism>
<sequence length="87" mass="9999">MQAAKEFLIYRKIDEILWFDWDPIGISDVDDARDEYESYVAEIFNLKKASIGREEVAMSLFKIETERMGLSGAFENCLSVADKIISL</sequence>
<dbReference type="AlphaFoldDB" id="A0A0D0GHW3"/>
<proteinExistence type="predicted"/>
<evidence type="ECO:0000313" key="2">
    <source>
        <dbReference type="Proteomes" id="UP000032049"/>
    </source>
</evidence>
<evidence type="ECO:0000313" key="1">
    <source>
        <dbReference type="EMBL" id="KIO76832.1"/>
    </source>
</evidence>
<dbReference type="Proteomes" id="UP000032049">
    <property type="component" value="Unassembled WGS sequence"/>
</dbReference>
<name>A0A0D0GHW3_9SPHI</name>